<protein>
    <submittedName>
        <fullName evidence="1">Uncharacterized protein</fullName>
    </submittedName>
</protein>
<sequence>MGTSALVELEGMTFDEAQLEREKINSVIFDWVNDSKERQSLVIAYLNPATSPKAAPLLWALEEDE</sequence>
<name>A0A1L8SFT9_9ENTE</name>
<evidence type="ECO:0000313" key="1">
    <source>
        <dbReference type="EMBL" id="OJG30834.1"/>
    </source>
</evidence>
<accession>A0A1L8SFT9</accession>
<comment type="caution">
    <text evidence="1">The sequence shown here is derived from an EMBL/GenBank/DDBJ whole genome shotgun (WGS) entry which is preliminary data.</text>
</comment>
<proteinExistence type="predicted"/>
<reference evidence="1 2" key="1">
    <citation type="submission" date="2014-12" db="EMBL/GenBank/DDBJ databases">
        <title>Draft genome sequences of 29 type strains of Enterococci.</title>
        <authorList>
            <person name="Zhong Z."/>
            <person name="Sun Z."/>
            <person name="Liu W."/>
            <person name="Zhang W."/>
            <person name="Zhang H."/>
        </authorList>
    </citation>
    <scope>NUCLEOTIDE SEQUENCE [LARGE SCALE GENOMIC DNA]</scope>
    <source>
        <strain evidence="1 2">DSM 22802</strain>
    </source>
</reference>
<keyword evidence="2" id="KW-1185">Reference proteome</keyword>
<organism evidence="1 2">
    <name type="scientific">Enterococcus devriesei</name>
    <dbReference type="NCBI Taxonomy" id="319970"/>
    <lineage>
        <taxon>Bacteria</taxon>
        <taxon>Bacillati</taxon>
        <taxon>Bacillota</taxon>
        <taxon>Bacilli</taxon>
        <taxon>Lactobacillales</taxon>
        <taxon>Enterococcaceae</taxon>
        <taxon>Enterococcus</taxon>
    </lineage>
</organism>
<dbReference type="AlphaFoldDB" id="A0A1L8SFT9"/>
<dbReference type="EMBL" id="JXKM01000035">
    <property type="protein sequence ID" value="OJG30834.1"/>
    <property type="molecule type" value="Genomic_DNA"/>
</dbReference>
<evidence type="ECO:0000313" key="2">
    <source>
        <dbReference type="Proteomes" id="UP000183700"/>
    </source>
</evidence>
<dbReference type="Proteomes" id="UP000183700">
    <property type="component" value="Unassembled WGS sequence"/>
</dbReference>
<gene>
    <name evidence="1" type="ORF">RV00_GL001971</name>
</gene>